<keyword evidence="5 10" id="KW-0479">Metal-binding</keyword>
<gene>
    <name evidence="10 11" type="primary">rnz</name>
    <name evidence="11" type="ORF">H7C18_22420</name>
</gene>
<comment type="catalytic activity">
    <reaction evidence="10">
        <text>Endonucleolytic cleavage of RNA, removing extra 3' nucleotides from tRNA precursor, generating 3' termini of tRNAs. A 3'-hydroxy group is left at the tRNA terminus and a 5'-phosphoryl group is left at the trailer molecule.</text>
        <dbReference type="EC" id="3.1.26.11"/>
    </reaction>
</comment>
<evidence type="ECO:0000256" key="3">
    <source>
        <dbReference type="ARBA" id="ARBA00022694"/>
    </source>
</evidence>
<dbReference type="HAMAP" id="MF_01818">
    <property type="entry name" value="RNase_Z_BN"/>
    <property type="match status" value="1"/>
</dbReference>
<dbReference type="EMBL" id="JACJVO010000028">
    <property type="protein sequence ID" value="MBB6733684.1"/>
    <property type="molecule type" value="Genomic_DNA"/>
</dbReference>
<evidence type="ECO:0000313" key="12">
    <source>
        <dbReference type="Proteomes" id="UP000564644"/>
    </source>
</evidence>
<comment type="cofactor">
    <cofactor evidence="10">
        <name>Zn(2+)</name>
        <dbReference type="ChEBI" id="CHEBI:29105"/>
    </cofactor>
    <text evidence="10">Binds 2 Zn(2+) ions.</text>
</comment>
<sequence length="320" mass="34886">MKLIFLGTGAGRPTLRRNVTSIALLLPQAGGRFWLFDAGEGTQHQLQRAKLKLSRLDRIFITHLHGDHLYGLPGLISSRTFHEGSGKLRLYGPPGLRGFVECALTQSELHLDYELEIHEIEPGPIALDDERFAVEAGELQHRVRVFGYRVTEAPRPGSLNSAWLAENGVEPGPLYGKLKRGEDVELPDGRKVLASEAVGPGAEGRIVTILGDTRPCEEAVRLAKNADLLVHEATFGAGMEEKAASYGHSTVLQAAETASRARARRLAVTHFSARYDDEAIDRLAADGRAIFPDILAAADFLELEIPPRPGGEGRRKAPKS</sequence>
<dbReference type="InterPro" id="IPR036866">
    <property type="entry name" value="RibonucZ/Hydroxyglut_hydro"/>
</dbReference>
<reference evidence="11 12" key="1">
    <citation type="submission" date="2020-08" db="EMBL/GenBank/DDBJ databases">
        <title>Cohnella phylogeny.</title>
        <authorList>
            <person name="Dunlap C."/>
        </authorList>
    </citation>
    <scope>NUCLEOTIDE SEQUENCE [LARGE SCALE GENOMIC DNA]</scope>
    <source>
        <strain evidence="11 12">CBP 2801</strain>
    </source>
</reference>
<dbReference type="PANTHER" id="PTHR46018:SF2">
    <property type="entry name" value="ZINC PHOSPHODIESTERASE ELAC PROTEIN 1"/>
    <property type="match status" value="1"/>
</dbReference>
<evidence type="ECO:0000256" key="10">
    <source>
        <dbReference type="HAMAP-Rule" id="MF_01818"/>
    </source>
</evidence>
<name>A0A7X0SPG2_9BACL</name>
<evidence type="ECO:0000256" key="5">
    <source>
        <dbReference type="ARBA" id="ARBA00022723"/>
    </source>
</evidence>
<keyword evidence="7 10" id="KW-0378">Hydrolase</keyword>
<comment type="function">
    <text evidence="9 10">Zinc phosphodiesterase, which displays some tRNA 3'-processing endonuclease activity. Probably involved in tRNA maturation, by removing a 3'-trailer from precursor tRNA.</text>
</comment>
<dbReference type="GO" id="GO:0008270">
    <property type="term" value="F:zinc ion binding"/>
    <property type="evidence" value="ECO:0007669"/>
    <property type="project" value="UniProtKB-UniRule"/>
</dbReference>
<organism evidence="11 12">
    <name type="scientific">Cohnella zeiphila</name>
    <dbReference type="NCBI Taxonomy" id="2761120"/>
    <lineage>
        <taxon>Bacteria</taxon>
        <taxon>Bacillati</taxon>
        <taxon>Bacillota</taxon>
        <taxon>Bacilli</taxon>
        <taxon>Bacillales</taxon>
        <taxon>Paenibacillaceae</taxon>
        <taxon>Cohnella</taxon>
    </lineage>
</organism>
<protein>
    <recommendedName>
        <fullName evidence="2 10">Ribonuclease Z</fullName>
        <shortName evidence="10">RNase Z</shortName>
        <ecNumber evidence="2 10">3.1.26.11</ecNumber>
    </recommendedName>
    <alternativeName>
        <fullName evidence="10">tRNA 3 endonuclease</fullName>
    </alternativeName>
    <alternativeName>
        <fullName evidence="10">tRNase Z</fullName>
    </alternativeName>
</protein>
<dbReference type="Pfam" id="PF23023">
    <property type="entry name" value="Anti-Pycsar_Apyc1"/>
    <property type="match status" value="1"/>
</dbReference>
<evidence type="ECO:0000256" key="9">
    <source>
        <dbReference type="ARBA" id="ARBA00057812"/>
    </source>
</evidence>
<dbReference type="PANTHER" id="PTHR46018">
    <property type="entry name" value="ZINC PHOSPHODIESTERASE ELAC PROTEIN 1"/>
    <property type="match status" value="1"/>
</dbReference>
<proteinExistence type="inferred from homology"/>
<keyword evidence="12" id="KW-1185">Reference proteome</keyword>
<feature type="binding site" evidence="10">
    <location>
        <position position="212"/>
    </location>
    <ligand>
        <name>Zn(2+)</name>
        <dbReference type="ChEBI" id="CHEBI:29105"/>
        <label>1</label>
        <note>catalytic</note>
    </ligand>
</feature>
<dbReference type="RefSeq" id="WP_185131337.1">
    <property type="nucleotide sequence ID" value="NZ_JACJVO010000028.1"/>
</dbReference>
<feature type="binding site" evidence="10">
    <location>
        <position position="212"/>
    </location>
    <ligand>
        <name>Zn(2+)</name>
        <dbReference type="ChEBI" id="CHEBI:29105"/>
        <label>2</label>
        <note>catalytic</note>
    </ligand>
</feature>
<evidence type="ECO:0000256" key="6">
    <source>
        <dbReference type="ARBA" id="ARBA00022759"/>
    </source>
</evidence>
<dbReference type="NCBIfam" id="TIGR02651">
    <property type="entry name" value="RNase_Z"/>
    <property type="match status" value="1"/>
</dbReference>
<dbReference type="GO" id="GO:0042781">
    <property type="term" value="F:3'-tRNA processing endoribonuclease activity"/>
    <property type="evidence" value="ECO:0007669"/>
    <property type="project" value="UniProtKB-UniRule"/>
</dbReference>
<evidence type="ECO:0000256" key="7">
    <source>
        <dbReference type="ARBA" id="ARBA00022801"/>
    </source>
</evidence>
<dbReference type="Proteomes" id="UP000564644">
    <property type="component" value="Unassembled WGS sequence"/>
</dbReference>
<comment type="similarity">
    <text evidence="10">Belongs to the RNase Z family.</text>
</comment>
<dbReference type="EC" id="3.1.26.11" evidence="2 10"/>
<feature type="binding site" evidence="10">
    <location>
        <position position="68"/>
    </location>
    <ligand>
        <name>Zn(2+)</name>
        <dbReference type="ChEBI" id="CHEBI:29105"/>
        <label>2</label>
        <note>catalytic</note>
    </ligand>
</feature>
<evidence type="ECO:0000313" key="11">
    <source>
        <dbReference type="EMBL" id="MBB6733684.1"/>
    </source>
</evidence>
<keyword evidence="8 10" id="KW-0862">Zinc</keyword>
<dbReference type="Gene3D" id="3.60.15.10">
    <property type="entry name" value="Ribonuclease Z/Hydroxyacylglutathione hydrolase-like"/>
    <property type="match status" value="1"/>
</dbReference>
<feature type="binding site" evidence="10">
    <location>
        <position position="65"/>
    </location>
    <ligand>
        <name>Zn(2+)</name>
        <dbReference type="ChEBI" id="CHEBI:29105"/>
        <label>1</label>
        <note>catalytic</note>
    </ligand>
</feature>
<comment type="subunit">
    <text evidence="1 10">Homodimer.</text>
</comment>
<evidence type="ECO:0000256" key="8">
    <source>
        <dbReference type="ARBA" id="ARBA00022833"/>
    </source>
</evidence>
<dbReference type="FunFam" id="3.60.15.10:FF:000002">
    <property type="entry name" value="Ribonuclease Z"/>
    <property type="match status" value="1"/>
</dbReference>
<keyword evidence="3 10" id="KW-0819">tRNA processing</keyword>
<dbReference type="GO" id="GO:0042802">
    <property type="term" value="F:identical protein binding"/>
    <property type="evidence" value="ECO:0007669"/>
    <property type="project" value="UniProtKB-ARBA"/>
</dbReference>
<feature type="binding site" evidence="10">
    <location>
        <position position="67"/>
    </location>
    <ligand>
        <name>Zn(2+)</name>
        <dbReference type="ChEBI" id="CHEBI:29105"/>
        <label>2</label>
        <note>catalytic</note>
    </ligand>
</feature>
<keyword evidence="4 10" id="KW-0540">Nuclease</keyword>
<feature type="binding site" evidence="10">
    <location>
        <position position="141"/>
    </location>
    <ligand>
        <name>Zn(2+)</name>
        <dbReference type="ChEBI" id="CHEBI:29105"/>
        <label>1</label>
        <note>catalytic</note>
    </ligand>
</feature>
<comment type="caution">
    <text evidence="11">The sequence shown here is derived from an EMBL/GenBank/DDBJ whole genome shotgun (WGS) entry which is preliminary data.</text>
</comment>
<dbReference type="AlphaFoldDB" id="A0A7X0SPG2"/>
<dbReference type="SUPFAM" id="SSF56281">
    <property type="entry name" value="Metallo-hydrolase/oxidoreductase"/>
    <property type="match status" value="1"/>
</dbReference>
<dbReference type="InterPro" id="IPR013471">
    <property type="entry name" value="RNase_Z/BN"/>
</dbReference>
<evidence type="ECO:0000256" key="1">
    <source>
        <dbReference type="ARBA" id="ARBA00011738"/>
    </source>
</evidence>
<accession>A0A7X0SPG2</accession>
<feature type="binding site" evidence="10">
    <location>
        <position position="63"/>
    </location>
    <ligand>
        <name>Zn(2+)</name>
        <dbReference type="ChEBI" id="CHEBI:29105"/>
        <label>1</label>
        <note>catalytic</note>
    </ligand>
</feature>
<keyword evidence="6 10" id="KW-0255">Endonuclease</keyword>
<evidence type="ECO:0000256" key="4">
    <source>
        <dbReference type="ARBA" id="ARBA00022722"/>
    </source>
</evidence>
<evidence type="ECO:0000256" key="2">
    <source>
        <dbReference type="ARBA" id="ARBA00012477"/>
    </source>
</evidence>
<dbReference type="CDD" id="cd07717">
    <property type="entry name" value="RNaseZ_ZiPD-like_MBL-fold"/>
    <property type="match status" value="1"/>
</dbReference>
<dbReference type="NCBIfam" id="NF000801">
    <property type="entry name" value="PRK00055.1-3"/>
    <property type="match status" value="1"/>
</dbReference>
<feature type="binding site" evidence="10">
    <location>
        <position position="270"/>
    </location>
    <ligand>
        <name>Zn(2+)</name>
        <dbReference type="ChEBI" id="CHEBI:29105"/>
        <label>2</label>
        <note>catalytic</note>
    </ligand>
</feature>
<feature type="active site" description="Proton acceptor" evidence="10">
    <location>
        <position position="67"/>
    </location>
</feature>